<protein>
    <recommendedName>
        <fullName evidence="4">Ketoreductase domain-containing protein</fullName>
    </recommendedName>
</protein>
<dbReference type="InterPro" id="IPR050259">
    <property type="entry name" value="SDR"/>
</dbReference>
<dbReference type="NCBIfam" id="TIGR01830">
    <property type="entry name" value="3oxo_ACP_reduc"/>
    <property type="match status" value="1"/>
</dbReference>
<dbReference type="NCBIfam" id="NF005559">
    <property type="entry name" value="PRK07231.1"/>
    <property type="match status" value="1"/>
</dbReference>
<dbReference type="InterPro" id="IPR057326">
    <property type="entry name" value="KR_dom"/>
</dbReference>
<organism evidence="5">
    <name type="scientific">marine metagenome</name>
    <dbReference type="NCBI Taxonomy" id="408172"/>
    <lineage>
        <taxon>unclassified sequences</taxon>
        <taxon>metagenomes</taxon>
        <taxon>ecological metagenomes</taxon>
    </lineage>
</organism>
<evidence type="ECO:0000313" key="5">
    <source>
        <dbReference type="EMBL" id="SVB14288.1"/>
    </source>
</evidence>
<dbReference type="NCBIfam" id="NF009466">
    <property type="entry name" value="PRK12826.1-2"/>
    <property type="match status" value="1"/>
</dbReference>
<dbReference type="CDD" id="cd05333">
    <property type="entry name" value="BKR_SDR_c"/>
    <property type="match status" value="1"/>
</dbReference>
<evidence type="ECO:0000259" key="4">
    <source>
        <dbReference type="SMART" id="SM00822"/>
    </source>
</evidence>
<dbReference type="PROSITE" id="PS00061">
    <property type="entry name" value="ADH_SHORT"/>
    <property type="match status" value="1"/>
</dbReference>
<feature type="domain" description="Ketoreductase" evidence="4">
    <location>
        <begin position="8"/>
        <end position="192"/>
    </location>
</feature>
<name>A0A382BKE9_9ZZZZ</name>
<dbReference type="PANTHER" id="PTHR42879">
    <property type="entry name" value="3-OXOACYL-(ACYL-CARRIER-PROTEIN) REDUCTASE"/>
    <property type="match status" value="1"/>
</dbReference>
<keyword evidence="3" id="KW-0560">Oxidoreductase</keyword>
<dbReference type="InterPro" id="IPR002347">
    <property type="entry name" value="SDR_fam"/>
</dbReference>
<dbReference type="PANTHER" id="PTHR42879:SF2">
    <property type="entry name" value="3-OXOACYL-[ACYL-CARRIER-PROTEIN] REDUCTASE FABG"/>
    <property type="match status" value="1"/>
</dbReference>
<dbReference type="PRINTS" id="PR00080">
    <property type="entry name" value="SDRFAMILY"/>
</dbReference>
<dbReference type="InterPro" id="IPR036291">
    <property type="entry name" value="NAD(P)-bd_dom_sf"/>
</dbReference>
<dbReference type="PRINTS" id="PR00081">
    <property type="entry name" value="GDHRDH"/>
</dbReference>
<dbReference type="GO" id="GO:0006633">
    <property type="term" value="P:fatty acid biosynthetic process"/>
    <property type="evidence" value="ECO:0007669"/>
    <property type="project" value="InterPro"/>
</dbReference>
<dbReference type="Gene3D" id="3.40.50.720">
    <property type="entry name" value="NAD(P)-binding Rossmann-like Domain"/>
    <property type="match status" value="1"/>
</dbReference>
<comment type="similarity">
    <text evidence="1">Belongs to the short-chain dehydrogenases/reductases (SDR) family.</text>
</comment>
<dbReference type="GO" id="GO:0004316">
    <property type="term" value="F:3-oxoacyl-[acyl-carrier-protein] reductase (NADPH) activity"/>
    <property type="evidence" value="ECO:0007669"/>
    <property type="project" value="InterPro"/>
</dbReference>
<dbReference type="Pfam" id="PF13561">
    <property type="entry name" value="adh_short_C2"/>
    <property type="match status" value="1"/>
</dbReference>
<keyword evidence="2" id="KW-0521">NADP</keyword>
<dbReference type="FunFam" id="3.40.50.720:FF:000115">
    <property type="entry name" value="3-oxoacyl-[acyl-carrier-protein] reductase FabG"/>
    <property type="match status" value="1"/>
</dbReference>
<accession>A0A382BKE9</accession>
<dbReference type="SUPFAM" id="SSF51735">
    <property type="entry name" value="NAD(P)-binding Rossmann-fold domains"/>
    <property type="match status" value="1"/>
</dbReference>
<dbReference type="GO" id="GO:0051287">
    <property type="term" value="F:NAD binding"/>
    <property type="evidence" value="ECO:0007669"/>
    <property type="project" value="InterPro"/>
</dbReference>
<reference evidence="5" key="1">
    <citation type="submission" date="2018-05" db="EMBL/GenBank/DDBJ databases">
        <authorList>
            <person name="Lanie J.A."/>
            <person name="Ng W.-L."/>
            <person name="Kazmierczak K.M."/>
            <person name="Andrzejewski T.M."/>
            <person name="Davidsen T.M."/>
            <person name="Wayne K.J."/>
            <person name="Tettelin H."/>
            <person name="Glass J.I."/>
            <person name="Rusch D."/>
            <person name="Podicherti R."/>
            <person name="Tsui H.-C.T."/>
            <person name="Winkler M.E."/>
        </authorList>
    </citation>
    <scope>NUCLEOTIDE SEQUENCE</scope>
</reference>
<evidence type="ECO:0000256" key="2">
    <source>
        <dbReference type="ARBA" id="ARBA00022857"/>
    </source>
</evidence>
<gene>
    <name evidence="5" type="ORF">METZ01_LOCUS167142</name>
</gene>
<dbReference type="InterPro" id="IPR020904">
    <property type="entry name" value="Sc_DH/Rdtase_CS"/>
</dbReference>
<dbReference type="SMART" id="SM00822">
    <property type="entry name" value="PKS_KR"/>
    <property type="match status" value="1"/>
</dbReference>
<proteinExistence type="inferred from homology"/>
<dbReference type="EMBL" id="UINC01030235">
    <property type="protein sequence ID" value="SVB14288.1"/>
    <property type="molecule type" value="Genomic_DNA"/>
</dbReference>
<dbReference type="AlphaFoldDB" id="A0A382BKE9"/>
<sequence length="248" mass="26229">MSRVFEEHVAMITGASQGIGEAIAHRLASEGCNLILASRRKAACEKVGALLDKEGIDTLSVAMDVGDLESVAASVEVALERFGRIDFLVNNAGITRDNLLVRMDPEDWDAVLRTDLTGVYNCTKAVLRSMLRRRSGRVVTISSVVGLLGNSGQTAYGAAKAGVFGFTKSLAREIASRNITVNAVAPGYISTDMTAELSEEATEKLQQGIPLGRLGVGADVAGAVRFLLSEDAAYITGQILSVDGGMYM</sequence>
<evidence type="ECO:0000256" key="3">
    <source>
        <dbReference type="ARBA" id="ARBA00023002"/>
    </source>
</evidence>
<dbReference type="InterPro" id="IPR011284">
    <property type="entry name" value="3oxo_ACP_reduc"/>
</dbReference>
<evidence type="ECO:0000256" key="1">
    <source>
        <dbReference type="ARBA" id="ARBA00006484"/>
    </source>
</evidence>